<protein>
    <submittedName>
        <fullName evidence="1">Uncharacterized protein</fullName>
    </submittedName>
</protein>
<dbReference type="EMBL" id="AJJH01000039">
    <property type="protein sequence ID" value="EID80210.1"/>
    <property type="molecule type" value="Genomic_DNA"/>
</dbReference>
<organism evidence="1 2">
    <name type="scientific">Rhodococcus opacus RKJ300 = JCM 13270</name>
    <dbReference type="NCBI Taxonomy" id="1165867"/>
    <lineage>
        <taxon>Bacteria</taxon>
        <taxon>Bacillati</taxon>
        <taxon>Actinomycetota</taxon>
        <taxon>Actinomycetes</taxon>
        <taxon>Mycobacteriales</taxon>
        <taxon>Nocardiaceae</taxon>
        <taxon>Rhodococcus</taxon>
    </lineage>
</organism>
<proteinExistence type="predicted"/>
<dbReference type="Proteomes" id="UP000006447">
    <property type="component" value="Unassembled WGS sequence"/>
</dbReference>
<evidence type="ECO:0000313" key="1">
    <source>
        <dbReference type="EMBL" id="EID80210.1"/>
    </source>
</evidence>
<name>I0WUZ4_RHOOP</name>
<dbReference type="AlphaFoldDB" id="I0WUZ4"/>
<sequence>MSRTVIKCGRCHRRMRNVGEWNVVMREGHIESYLCPRCQTPEENAGAEVNLATLDYLGPGPDGCFRGRPKGLIGT</sequence>
<dbReference type="RefSeq" id="WP_007296802.1">
    <property type="nucleotide sequence ID" value="NZ_AJJH01000039.1"/>
</dbReference>
<reference evidence="1 2" key="1">
    <citation type="journal article" date="2012" name="J. Bacteriol.">
        <title>Draft genome sequence of the nitrophenol-degrading actinomycete Rhodococcus imtechensis RKJ300.</title>
        <authorList>
            <person name="Vikram S."/>
            <person name="Kumar S."/>
            <person name="Subramanian S."/>
            <person name="Raghava G.P."/>
        </authorList>
    </citation>
    <scope>NUCLEOTIDE SEQUENCE [LARGE SCALE GENOMIC DNA]</scope>
    <source>
        <strain evidence="1 2">RKJ300</strain>
    </source>
</reference>
<gene>
    <name evidence="1" type="ORF">W59_08349</name>
</gene>
<dbReference type="PATRIC" id="fig|1165867.3.peg.1687"/>
<comment type="caution">
    <text evidence="1">The sequence shown here is derived from an EMBL/GenBank/DDBJ whole genome shotgun (WGS) entry which is preliminary data.</text>
</comment>
<accession>I0WUZ4</accession>
<evidence type="ECO:0000313" key="2">
    <source>
        <dbReference type="Proteomes" id="UP000006447"/>
    </source>
</evidence>